<feature type="transmembrane region" description="Helical" evidence="1">
    <location>
        <begin position="136"/>
        <end position="157"/>
    </location>
</feature>
<comment type="caution">
    <text evidence="2">The sequence shown here is derived from an EMBL/GenBank/DDBJ whole genome shotgun (WGS) entry which is preliminary data.</text>
</comment>
<sequence>MPPPTTSSAPAGASTRIAHPSSTIHRQIQHLLWISIGLSTVFIALSMVHIGSLSFFVAPAAFGLSFIHNVTLLALSRKERKAGPEALAGKLPATARKATIISGWFITLVYAGAVGVTAAFVIIIGNWGEVPKRTVIVGYFEWIFGLFEMVVMGFLALKCTRERQQIVGLANTARWYQLGNYDM</sequence>
<feature type="transmembrane region" description="Helical" evidence="1">
    <location>
        <begin position="100"/>
        <end position="124"/>
    </location>
</feature>
<feature type="transmembrane region" description="Helical" evidence="1">
    <location>
        <begin position="56"/>
        <end position="75"/>
    </location>
</feature>
<dbReference type="EMBL" id="CACVBS010000062">
    <property type="protein sequence ID" value="CAA7267752.1"/>
    <property type="molecule type" value="Genomic_DNA"/>
</dbReference>
<keyword evidence="1" id="KW-0472">Membrane</keyword>
<reference evidence="2 3" key="1">
    <citation type="submission" date="2020-01" db="EMBL/GenBank/DDBJ databases">
        <authorList>
            <person name="Gupta K D."/>
        </authorList>
    </citation>
    <scope>NUCLEOTIDE SEQUENCE [LARGE SCALE GENOMIC DNA]</scope>
</reference>
<gene>
    <name evidence="2" type="ORF">AAE3_LOCUS9936</name>
</gene>
<dbReference type="AlphaFoldDB" id="A0A8S0X5J8"/>
<accession>A0A8S0X5J8</accession>
<dbReference type="Proteomes" id="UP000467700">
    <property type="component" value="Unassembled WGS sequence"/>
</dbReference>
<evidence type="ECO:0000256" key="1">
    <source>
        <dbReference type="SAM" id="Phobius"/>
    </source>
</evidence>
<evidence type="ECO:0000313" key="2">
    <source>
        <dbReference type="EMBL" id="CAA7267752.1"/>
    </source>
</evidence>
<feature type="transmembrane region" description="Helical" evidence="1">
    <location>
        <begin position="31"/>
        <end position="50"/>
    </location>
</feature>
<name>A0A8S0X5J8_CYCAE</name>
<proteinExistence type="predicted"/>
<keyword evidence="1" id="KW-1133">Transmembrane helix</keyword>
<organism evidence="2 3">
    <name type="scientific">Cyclocybe aegerita</name>
    <name type="common">Black poplar mushroom</name>
    <name type="synonym">Agrocybe aegerita</name>
    <dbReference type="NCBI Taxonomy" id="1973307"/>
    <lineage>
        <taxon>Eukaryota</taxon>
        <taxon>Fungi</taxon>
        <taxon>Dikarya</taxon>
        <taxon>Basidiomycota</taxon>
        <taxon>Agaricomycotina</taxon>
        <taxon>Agaricomycetes</taxon>
        <taxon>Agaricomycetidae</taxon>
        <taxon>Agaricales</taxon>
        <taxon>Agaricineae</taxon>
        <taxon>Bolbitiaceae</taxon>
        <taxon>Cyclocybe</taxon>
    </lineage>
</organism>
<protein>
    <submittedName>
        <fullName evidence="2">Uncharacterized protein</fullName>
    </submittedName>
</protein>
<keyword evidence="3" id="KW-1185">Reference proteome</keyword>
<evidence type="ECO:0000313" key="3">
    <source>
        <dbReference type="Proteomes" id="UP000467700"/>
    </source>
</evidence>
<keyword evidence="1" id="KW-0812">Transmembrane</keyword>
<dbReference type="OrthoDB" id="2853572at2759"/>